<evidence type="ECO:0008006" key="3">
    <source>
        <dbReference type="Google" id="ProtNLM"/>
    </source>
</evidence>
<organism evidence="1 2">
    <name type="scientific">Deinococcus marmoris</name>
    <dbReference type="NCBI Taxonomy" id="249408"/>
    <lineage>
        <taxon>Bacteria</taxon>
        <taxon>Thermotogati</taxon>
        <taxon>Deinococcota</taxon>
        <taxon>Deinococci</taxon>
        <taxon>Deinococcales</taxon>
        <taxon>Deinococcaceae</taxon>
        <taxon>Deinococcus</taxon>
    </lineage>
</organism>
<dbReference type="Proteomes" id="UP000186607">
    <property type="component" value="Unassembled WGS sequence"/>
</dbReference>
<gene>
    <name evidence="1" type="ORF">BOO71_0008446</name>
</gene>
<comment type="caution">
    <text evidence="1">The sequence shown here is derived from an EMBL/GenBank/DDBJ whole genome shotgun (WGS) entry which is preliminary data.</text>
</comment>
<dbReference type="STRING" id="249408.BOO71_0008446"/>
<sequence>MKDAAQQPYLYVYLDISGTFDPVVFSQTVGLVADEMRRRGEPLFAHLCRPAQVARTRKIDDWKLKVPTRHTFFISDMLDELLERVAGHEEKIRSTAQVLGLDVVLQVVAEWDAHTTSIPDLGLTGLQIERLAMLGASYGVDFYPLVTHQAGSYTAP</sequence>
<keyword evidence="2" id="KW-1185">Reference proteome</keyword>
<dbReference type="InterPro" id="IPR025459">
    <property type="entry name" value="DUF4279"/>
</dbReference>
<name>A0A1U7NXJ7_9DEIO</name>
<accession>A0A1U7NXJ7</accession>
<evidence type="ECO:0000313" key="2">
    <source>
        <dbReference type="Proteomes" id="UP000186607"/>
    </source>
</evidence>
<dbReference type="RefSeq" id="WP_075833556.1">
    <property type="nucleotide sequence ID" value="NZ_MSTI01000093.1"/>
</dbReference>
<reference evidence="1 2" key="1">
    <citation type="submission" date="2017-01" db="EMBL/GenBank/DDBJ databases">
        <title>Genome Analysis of Deinococcus marmoris KOPRI26562.</title>
        <authorList>
            <person name="Kim J.H."/>
            <person name="Oh H.-M."/>
        </authorList>
    </citation>
    <scope>NUCLEOTIDE SEQUENCE [LARGE SCALE GENOMIC DNA]</scope>
    <source>
        <strain evidence="1 2">KOPRI26562</strain>
    </source>
</reference>
<evidence type="ECO:0000313" key="1">
    <source>
        <dbReference type="EMBL" id="OLV17642.1"/>
    </source>
</evidence>
<protein>
    <recommendedName>
        <fullName evidence="3">DUF4279 domain-containing protein</fullName>
    </recommendedName>
</protein>
<dbReference type="AlphaFoldDB" id="A0A1U7NXJ7"/>
<dbReference type="EMBL" id="MSTI01000093">
    <property type="protein sequence ID" value="OLV17642.1"/>
    <property type="molecule type" value="Genomic_DNA"/>
</dbReference>
<dbReference type="Pfam" id="PF14106">
    <property type="entry name" value="DUF4279"/>
    <property type="match status" value="1"/>
</dbReference>
<proteinExistence type="predicted"/>